<proteinExistence type="predicted"/>
<dbReference type="FunFam" id="1.10.472.80:FF:000019">
    <property type="entry name" value="USP6 N-terminal like"/>
    <property type="match status" value="1"/>
</dbReference>
<organism evidence="2 3">
    <name type="scientific">Camelus dromedarius</name>
    <name type="common">Dromedary</name>
    <name type="synonym">Arabian camel</name>
    <dbReference type="NCBI Taxonomy" id="9838"/>
    <lineage>
        <taxon>Eukaryota</taxon>
        <taxon>Metazoa</taxon>
        <taxon>Chordata</taxon>
        <taxon>Craniata</taxon>
        <taxon>Vertebrata</taxon>
        <taxon>Euteleostomi</taxon>
        <taxon>Mammalia</taxon>
        <taxon>Eutheria</taxon>
        <taxon>Laurasiatheria</taxon>
        <taxon>Artiodactyla</taxon>
        <taxon>Tylopoda</taxon>
        <taxon>Camelidae</taxon>
        <taxon>Camelus</taxon>
    </lineage>
</organism>
<dbReference type="GO" id="GO:0005096">
    <property type="term" value="F:GTPase activator activity"/>
    <property type="evidence" value="ECO:0007669"/>
    <property type="project" value="TreeGrafter"/>
</dbReference>
<dbReference type="Proteomes" id="UP000299084">
    <property type="component" value="Unassembled WGS sequence"/>
</dbReference>
<dbReference type="AlphaFoldDB" id="A0A5N4BY07"/>
<dbReference type="InterPro" id="IPR035969">
    <property type="entry name" value="Rab-GAP_TBC_sf"/>
</dbReference>
<dbReference type="Pfam" id="PF00566">
    <property type="entry name" value="RabGAP-TBC"/>
    <property type="match status" value="1"/>
</dbReference>
<keyword evidence="3" id="KW-1185">Reference proteome</keyword>
<name>A0A5N4BY07_CAMDR</name>
<protein>
    <submittedName>
        <fullName evidence="2">USP6 N-terminal-like protein</fullName>
    </submittedName>
</protein>
<evidence type="ECO:0000313" key="3">
    <source>
        <dbReference type="Proteomes" id="UP000299084"/>
    </source>
</evidence>
<dbReference type="SUPFAM" id="SSF47923">
    <property type="entry name" value="Ypt/Rab-GAP domain of gyp1p"/>
    <property type="match status" value="2"/>
</dbReference>
<dbReference type="InterPro" id="IPR050302">
    <property type="entry name" value="Rab_GAP_TBC_domain"/>
</dbReference>
<dbReference type="PANTHER" id="PTHR47219">
    <property type="entry name" value="RAB GTPASE-ACTIVATING PROTEIN 1-LIKE"/>
    <property type="match status" value="1"/>
</dbReference>
<evidence type="ECO:0000259" key="1">
    <source>
        <dbReference type="PROSITE" id="PS50086"/>
    </source>
</evidence>
<dbReference type="PROSITE" id="PS50086">
    <property type="entry name" value="TBC_RABGAP"/>
    <property type="match status" value="1"/>
</dbReference>
<dbReference type="Gene3D" id="1.10.472.80">
    <property type="entry name" value="Ypt/Rab-GAP domain of gyp1p, domain 3"/>
    <property type="match status" value="1"/>
</dbReference>
<dbReference type="InterPro" id="IPR000195">
    <property type="entry name" value="Rab-GAP-TBC_dom"/>
</dbReference>
<gene>
    <name evidence="2" type="ORF">Cadr_000030551</name>
</gene>
<dbReference type="GO" id="GO:0031267">
    <property type="term" value="F:small GTPase binding"/>
    <property type="evidence" value="ECO:0007669"/>
    <property type="project" value="TreeGrafter"/>
</dbReference>
<dbReference type="EMBL" id="JWIN03000075">
    <property type="protein sequence ID" value="KAB1251314.1"/>
    <property type="molecule type" value="Genomic_DNA"/>
</dbReference>
<sequence length="218" mass="25312">MEKLETILVSEWAEITAKYAQEVRYCQGRNQVVAVLFMFLSEEDAFWALAQLMTDQKHTPCMVGSPKLLRFQAHHEHILGRALPKLKRHMDKEQMSTGIHTTKWFLQCFTDRTLPLKLWDTYILDSEHVLMAMTHTVLTVHKKCFLKLPLEGLWEFLQDTLSQSWALEDNVVLRQLQASMAELRRMKCDLPPQAKRALSELHLAPWGLDVPRKATSVT</sequence>
<dbReference type="PANTHER" id="PTHR47219:SF25">
    <property type="entry name" value="RAB-GAP TBC DOMAIN-CONTAINING PROTEIN"/>
    <property type="match status" value="1"/>
</dbReference>
<reference evidence="2 3" key="1">
    <citation type="journal article" date="2019" name="Mol. Ecol. Resour.">
        <title>Improving Illumina assemblies with Hi-C and long reads: an example with the North African dromedary.</title>
        <authorList>
            <person name="Elbers J.P."/>
            <person name="Rogers M.F."/>
            <person name="Perelman P.L."/>
            <person name="Proskuryakova A.A."/>
            <person name="Serdyukova N.A."/>
            <person name="Johnson W.E."/>
            <person name="Horin P."/>
            <person name="Corander J."/>
            <person name="Murphy D."/>
            <person name="Burger P.A."/>
        </authorList>
    </citation>
    <scope>NUCLEOTIDE SEQUENCE [LARGE SCALE GENOMIC DNA]</scope>
    <source>
        <strain evidence="2">Drom800</strain>
        <tissue evidence="2">Blood</tissue>
    </source>
</reference>
<accession>A0A5N4BY07</accession>
<dbReference type="Gene3D" id="1.10.8.270">
    <property type="entry name" value="putative rabgap domain of human tbc1 domain family member 14 like domains"/>
    <property type="match status" value="1"/>
</dbReference>
<comment type="caution">
    <text evidence="2">The sequence shown here is derived from an EMBL/GenBank/DDBJ whole genome shotgun (WGS) entry which is preliminary data.</text>
</comment>
<feature type="domain" description="Rab-GAP TBC" evidence="1">
    <location>
        <begin position="1"/>
        <end position="126"/>
    </location>
</feature>
<evidence type="ECO:0000313" key="2">
    <source>
        <dbReference type="EMBL" id="KAB1251314.1"/>
    </source>
</evidence>